<dbReference type="EMBL" id="CP035108">
    <property type="protein sequence ID" value="QAR32522.1"/>
    <property type="molecule type" value="Genomic_DNA"/>
</dbReference>
<name>A0A410JWF7_9BACT</name>
<proteinExistence type="predicted"/>
<feature type="transmembrane region" description="Helical" evidence="3">
    <location>
        <begin position="39"/>
        <end position="56"/>
    </location>
</feature>
<dbReference type="SMART" id="SM00267">
    <property type="entry name" value="GGDEF"/>
    <property type="match status" value="1"/>
</dbReference>
<dbReference type="NCBIfam" id="TIGR00254">
    <property type="entry name" value="GGDEF"/>
    <property type="match status" value="1"/>
</dbReference>
<dbReference type="GO" id="GO:0052621">
    <property type="term" value="F:diguanylate cyclase activity"/>
    <property type="evidence" value="ECO:0007669"/>
    <property type="project" value="UniProtKB-EC"/>
</dbReference>
<evidence type="ECO:0000259" key="4">
    <source>
        <dbReference type="PROSITE" id="PS50887"/>
    </source>
</evidence>
<dbReference type="InterPro" id="IPR029787">
    <property type="entry name" value="Nucleotide_cyclase"/>
</dbReference>
<reference evidence="5 6" key="1">
    <citation type="submission" date="2019-01" db="EMBL/GenBank/DDBJ databases">
        <title>Geovibrio thiophilus DSM 11263, complete genome.</title>
        <authorList>
            <person name="Spring S."/>
            <person name="Bunk B."/>
            <person name="Sproer C."/>
        </authorList>
    </citation>
    <scope>NUCLEOTIDE SEQUENCE [LARGE SCALE GENOMIC DNA]</scope>
    <source>
        <strain evidence="5 6">DSM 11263</strain>
    </source>
</reference>
<dbReference type="InterPro" id="IPR000160">
    <property type="entry name" value="GGDEF_dom"/>
</dbReference>
<feature type="transmembrane region" description="Helical" evidence="3">
    <location>
        <begin position="87"/>
        <end position="109"/>
    </location>
</feature>
<evidence type="ECO:0000256" key="1">
    <source>
        <dbReference type="ARBA" id="ARBA00012528"/>
    </source>
</evidence>
<dbReference type="OrthoDB" id="9759607at2"/>
<dbReference type="PROSITE" id="PS50887">
    <property type="entry name" value="GGDEF"/>
    <property type="match status" value="1"/>
</dbReference>
<dbReference type="RefSeq" id="WP_128465809.1">
    <property type="nucleotide sequence ID" value="NZ_CP035108.1"/>
</dbReference>
<gene>
    <name evidence="5" type="ORF">EP073_03615</name>
</gene>
<dbReference type="PANTHER" id="PTHR45138">
    <property type="entry name" value="REGULATORY COMPONENTS OF SENSORY TRANSDUCTION SYSTEM"/>
    <property type="match status" value="1"/>
</dbReference>
<dbReference type="Gene3D" id="3.30.70.270">
    <property type="match status" value="1"/>
</dbReference>
<dbReference type="EC" id="2.7.7.65" evidence="1"/>
<dbReference type="PANTHER" id="PTHR45138:SF9">
    <property type="entry name" value="DIGUANYLATE CYCLASE DGCM-RELATED"/>
    <property type="match status" value="1"/>
</dbReference>
<feature type="transmembrane region" description="Helical" evidence="3">
    <location>
        <begin position="115"/>
        <end position="135"/>
    </location>
</feature>
<evidence type="ECO:0000313" key="6">
    <source>
        <dbReference type="Proteomes" id="UP000287502"/>
    </source>
</evidence>
<dbReference type="SUPFAM" id="SSF55073">
    <property type="entry name" value="Nucleotide cyclase"/>
    <property type="match status" value="1"/>
</dbReference>
<keyword evidence="3" id="KW-0472">Membrane</keyword>
<dbReference type="InterPro" id="IPR050469">
    <property type="entry name" value="Diguanylate_Cyclase"/>
</dbReference>
<dbReference type="AlphaFoldDB" id="A0A410JWF7"/>
<accession>A0A410JWF7</accession>
<dbReference type="InterPro" id="IPR043128">
    <property type="entry name" value="Rev_trsase/Diguanyl_cyclase"/>
</dbReference>
<feature type="transmembrane region" description="Helical" evidence="3">
    <location>
        <begin position="147"/>
        <end position="170"/>
    </location>
</feature>
<protein>
    <recommendedName>
        <fullName evidence="1">diguanylate cyclase</fullName>
        <ecNumber evidence="1">2.7.7.65</ecNumber>
    </recommendedName>
</protein>
<organism evidence="5 6">
    <name type="scientific">Geovibrio thiophilus</name>
    <dbReference type="NCBI Taxonomy" id="139438"/>
    <lineage>
        <taxon>Bacteria</taxon>
        <taxon>Pseudomonadati</taxon>
        <taxon>Deferribacterota</taxon>
        <taxon>Deferribacteres</taxon>
        <taxon>Deferribacterales</taxon>
        <taxon>Geovibrionaceae</taxon>
        <taxon>Geovibrio</taxon>
    </lineage>
</organism>
<evidence type="ECO:0000313" key="5">
    <source>
        <dbReference type="EMBL" id="QAR32522.1"/>
    </source>
</evidence>
<sequence>MTKEQKAVSDRIRLSGGFKNRRLEALFRREKAGVTIMKMRLFFTLYAVMYSVYAASAQPPEVRIAGALLAVLSAVCVLRLPKKPARANILSGTSVLVFFVFNLLYSFLVGETHPLIYAGLLVPFIFPEIPLKTLIYLTLLPFFTLKWLTGAGSGLAAVLIIFAGTVFYVITSYMRRSYFLHMRRESAGERTGHFAQAAGNGSGKDLLTGLKTLDTFLEQADSLLKGKPAENDSFIIVCDIDGFDKINRAHGQEAGDMILQGTAQRLRSMVSPADIIARTGGGEFSVLLADETEATAGKLAERIRINIENSRWKTPKSESMVTVSAGIAIVCPEGTENAADVFYKAREAMFTAKANGRNRTAFYSSGEC</sequence>
<dbReference type="Pfam" id="PF00990">
    <property type="entry name" value="GGDEF"/>
    <property type="match status" value="1"/>
</dbReference>
<keyword evidence="3" id="KW-0812">Transmembrane</keyword>
<evidence type="ECO:0000256" key="2">
    <source>
        <dbReference type="ARBA" id="ARBA00034247"/>
    </source>
</evidence>
<feature type="domain" description="GGDEF" evidence="4">
    <location>
        <begin position="231"/>
        <end position="365"/>
    </location>
</feature>
<dbReference type="Proteomes" id="UP000287502">
    <property type="component" value="Chromosome"/>
</dbReference>
<comment type="catalytic activity">
    <reaction evidence="2">
        <text>2 GTP = 3',3'-c-di-GMP + 2 diphosphate</text>
        <dbReference type="Rhea" id="RHEA:24898"/>
        <dbReference type="ChEBI" id="CHEBI:33019"/>
        <dbReference type="ChEBI" id="CHEBI:37565"/>
        <dbReference type="ChEBI" id="CHEBI:58805"/>
        <dbReference type="EC" id="2.7.7.65"/>
    </reaction>
</comment>
<keyword evidence="3" id="KW-1133">Transmembrane helix</keyword>
<dbReference type="KEGG" id="gtl:EP073_03615"/>
<feature type="transmembrane region" description="Helical" evidence="3">
    <location>
        <begin position="62"/>
        <end position="80"/>
    </location>
</feature>
<evidence type="ECO:0000256" key="3">
    <source>
        <dbReference type="SAM" id="Phobius"/>
    </source>
</evidence>
<dbReference type="CDD" id="cd01949">
    <property type="entry name" value="GGDEF"/>
    <property type="match status" value="1"/>
</dbReference>
<keyword evidence="6" id="KW-1185">Reference proteome</keyword>